<proteinExistence type="predicted"/>
<gene>
    <name evidence="1" type="ORF">RFI_00737</name>
</gene>
<sequence length="170" mass="19776">MSAQLNNIFQTLPELPKPFLTSQCLLFKDEFLVCGGFQTNDCYSYHTLKKQYKYICSYPNDVELRGHCVVQLIHSQINSNEIHLLSFGGQYSNRMKQTFSMKYKSVWEIKDDLRGLRGLIGGINNDLLFITHYPNNIEVIDLKTMKSLTGIKNNIIPKEKHLFEISYHCF</sequence>
<evidence type="ECO:0000313" key="2">
    <source>
        <dbReference type="Proteomes" id="UP000023152"/>
    </source>
</evidence>
<organism evidence="1 2">
    <name type="scientific">Reticulomyxa filosa</name>
    <dbReference type="NCBI Taxonomy" id="46433"/>
    <lineage>
        <taxon>Eukaryota</taxon>
        <taxon>Sar</taxon>
        <taxon>Rhizaria</taxon>
        <taxon>Retaria</taxon>
        <taxon>Foraminifera</taxon>
        <taxon>Monothalamids</taxon>
        <taxon>Reticulomyxidae</taxon>
        <taxon>Reticulomyxa</taxon>
    </lineage>
</organism>
<feature type="non-terminal residue" evidence="1">
    <location>
        <position position="170"/>
    </location>
</feature>
<evidence type="ECO:0000313" key="1">
    <source>
        <dbReference type="EMBL" id="ETO36325.1"/>
    </source>
</evidence>
<name>X6PCS9_RETFI</name>
<dbReference type="InterPro" id="IPR015915">
    <property type="entry name" value="Kelch-typ_b-propeller"/>
</dbReference>
<accession>X6PCS9</accession>
<dbReference type="Proteomes" id="UP000023152">
    <property type="component" value="Unassembled WGS sequence"/>
</dbReference>
<protein>
    <submittedName>
        <fullName evidence="1">Uncharacterized protein</fullName>
    </submittedName>
</protein>
<dbReference type="Gene3D" id="2.120.10.80">
    <property type="entry name" value="Kelch-type beta propeller"/>
    <property type="match status" value="1"/>
</dbReference>
<dbReference type="EMBL" id="ASPP01000780">
    <property type="protein sequence ID" value="ETO36325.1"/>
    <property type="molecule type" value="Genomic_DNA"/>
</dbReference>
<dbReference type="SUPFAM" id="SSF117281">
    <property type="entry name" value="Kelch motif"/>
    <property type="match status" value="1"/>
</dbReference>
<dbReference type="AlphaFoldDB" id="X6PCS9"/>
<keyword evidence="2" id="KW-1185">Reference proteome</keyword>
<reference evidence="1 2" key="1">
    <citation type="journal article" date="2013" name="Curr. Biol.">
        <title>The Genome of the Foraminiferan Reticulomyxa filosa.</title>
        <authorList>
            <person name="Glockner G."/>
            <person name="Hulsmann N."/>
            <person name="Schleicher M."/>
            <person name="Noegel A.A."/>
            <person name="Eichinger L."/>
            <person name="Gallinger C."/>
            <person name="Pawlowski J."/>
            <person name="Sierra R."/>
            <person name="Euteneuer U."/>
            <person name="Pillet L."/>
            <person name="Moustafa A."/>
            <person name="Platzer M."/>
            <person name="Groth M."/>
            <person name="Szafranski K."/>
            <person name="Schliwa M."/>
        </authorList>
    </citation>
    <scope>NUCLEOTIDE SEQUENCE [LARGE SCALE GENOMIC DNA]</scope>
</reference>
<comment type="caution">
    <text evidence="1">The sequence shown here is derived from an EMBL/GenBank/DDBJ whole genome shotgun (WGS) entry which is preliminary data.</text>
</comment>